<organism evidence="2 3">
    <name type="scientific">Striga asiatica</name>
    <name type="common">Asiatic witchweed</name>
    <name type="synonym">Buchnera asiatica</name>
    <dbReference type="NCBI Taxonomy" id="4170"/>
    <lineage>
        <taxon>Eukaryota</taxon>
        <taxon>Viridiplantae</taxon>
        <taxon>Streptophyta</taxon>
        <taxon>Embryophyta</taxon>
        <taxon>Tracheophyta</taxon>
        <taxon>Spermatophyta</taxon>
        <taxon>Magnoliopsida</taxon>
        <taxon>eudicotyledons</taxon>
        <taxon>Gunneridae</taxon>
        <taxon>Pentapetalae</taxon>
        <taxon>asterids</taxon>
        <taxon>lamiids</taxon>
        <taxon>Lamiales</taxon>
        <taxon>Orobanchaceae</taxon>
        <taxon>Buchnereae</taxon>
        <taxon>Striga</taxon>
    </lineage>
</organism>
<accession>A0A5A7RA19</accession>
<dbReference type="CDD" id="cd00167">
    <property type="entry name" value="SANT"/>
    <property type="match status" value="1"/>
</dbReference>
<feature type="region of interest" description="Disordered" evidence="1">
    <location>
        <begin position="540"/>
        <end position="568"/>
    </location>
</feature>
<evidence type="ECO:0000313" key="2">
    <source>
        <dbReference type="EMBL" id="GER54449.1"/>
    </source>
</evidence>
<dbReference type="Proteomes" id="UP000325081">
    <property type="component" value="Unassembled WGS sequence"/>
</dbReference>
<evidence type="ECO:0000256" key="1">
    <source>
        <dbReference type="SAM" id="MobiDB-lite"/>
    </source>
</evidence>
<dbReference type="PANTHER" id="PTHR14000">
    <property type="entry name" value="FINGER CCCH DOMAIN PROTEIN, PUTATIVE (DUF3755)-RELATED"/>
    <property type="match status" value="1"/>
</dbReference>
<feature type="region of interest" description="Disordered" evidence="1">
    <location>
        <begin position="1"/>
        <end position="22"/>
    </location>
</feature>
<keyword evidence="3" id="KW-1185">Reference proteome</keyword>
<gene>
    <name evidence="2" type="ORF">STAS_32043</name>
</gene>
<dbReference type="AlphaFoldDB" id="A0A5A7RA19"/>
<reference evidence="3" key="1">
    <citation type="journal article" date="2019" name="Curr. Biol.">
        <title>Genome Sequence of Striga asiatica Provides Insight into the Evolution of Plant Parasitism.</title>
        <authorList>
            <person name="Yoshida S."/>
            <person name="Kim S."/>
            <person name="Wafula E.K."/>
            <person name="Tanskanen J."/>
            <person name="Kim Y.M."/>
            <person name="Honaas L."/>
            <person name="Yang Z."/>
            <person name="Spallek T."/>
            <person name="Conn C.E."/>
            <person name="Ichihashi Y."/>
            <person name="Cheong K."/>
            <person name="Cui S."/>
            <person name="Der J.P."/>
            <person name="Gundlach H."/>
            <person name="Jiao Y."/>
            <person name="Hori C."/>
            <person name="Ishida J.K."/>
            <person name="Kasahara H."/>
            <person name="Kiba T."/>
            <person name="Kim M.S."/>
            <person name="Koo N."/>
            <person name="Laohavisit A."/>
            <person name="Lee Y.H."/>
            <person name="Lumba S."/>
            <person name="McCourt P."/>
            <person name="Mortimer J.C."/>
            <person name="Mutuku J.M."/>
            <person name="Nomura T."/>
            <person name="Sasaki-Sekimoto Y."/>
            <person name="Seto Y."/>
            <person name="Wang Y."/>
            <person name="Wakatake T."/>
            <person name="Sakakibara H."/>
            <person name="Demura T."/>
            <person name="Yamaguchi S."/>
            <person name="Yoneyama K."/>
            <person name="Manabe R.I."/>
            <person name="Nelson D.C."/>
            <person name="Schulman A.H."/>
            <person name="Timko M.P."/>
            <person name="dePamphilis C.W."/>
            <person name="Choi D."/>
            <person name="Shirasu K."/>
        </authorList>
    </citation>
    <scope>NUCLEOTIDE SEQUENCE [LARGE SCALE GENOMIC DNA]</scope>
    <source>
        <strain evidence="3">cv. UVA1</strain>
    </source>
</reference>
<dbReference type="InterPro" id="IPR009057">
    <property type="entry name" value="Homeodomain-like_sf"/>
</dbReference>
<dbReference type="InterPro" id="IPR001005">
    <property type="entry name" value="SANT/Myb"/>
</dbReference>
<feature type="region of interest" description="Disordered" evidence="1">
    <location>
        <begin position="43"/>
        <end position="85"/>
    </location>
</feature>
<dbReference type="Gene3D" id="1.10.10.60">
    <property type="entry name" value="Homeodomain-like"/>
    <property type="match status" value="1"/>
</dbReference>
<feature type="region of interest" description="Disordered" evidence="1">
    <location>
        <begin position="333"/>
        <end position="357"/>
    </location>
</feature>
<proteinExistence type="predicted"/>
<dbReference type="PANTHER" id="PTHR14000:SF17">
    <property type="entry name" value="MYB-LIKE DOMAIN-CONTAINING PROTEIN"/>
    <property type="match status" value="1"/>
</dbReference>
<evidence type="ECO:0000313" key="3">
    <source>
        <dbReference type="Proteomes" id="UP000325081"/>
    </source>
</evidence>
<protein>
    <submittedName>
        <fullName evidence="2">Homeodomain-like superfamily protein</fullName>
    </submittedName>
</protein>
<dbReference type="SUPFAM" id="SSF46689">
    <property type="entry name" value="Homeodomain-like"/>
    <property type="match status" value="1"/>
</dbReference>
<feature type="compositionally biased region" description="Polar residues" evidence="1">
    <location>
        <begin position="43"/>
        <end position="62"/>
    </location>
</feature>
<dbReference type="EMBL" id="BKCP01011181">
    <property type="protein sequence ID" value="GER54449.1"/>
    <property type="molecule type" value="Genomic_DNA"/>
</dbReference>
<comment type="caution">
    <text evidence="2">The sequence shown here is derived from an EMBL/GenBank/DDBJ whole genome shotgun (WGS) entry which is preliminary data.</text>
</comment>
<name>A0A5A7RA19_STRAF</name>
<keyword evidence="2" id="KW-0238">DNA-binding</keyword>
<sequence>MPNTRRTTNEEHKTTTALRRSPRFFLRKQTCVEYSETPRPTLRKTQIDSFSTPCHSSVTEIQKNGNSVSKSSKKSGKDSGSSSRLNCAANLSSLVGKRVTRSSTRGAQFLHHGLNHYGETPENEDAESKCWGKSSERCIRSSRLEGMSNVGKSEEILDSEKEHVIEKRVTRSSLGNKSVNDSIYSEKDVSKRVRASSTLVKTKIGVDFSQKSTHNVEKRVTRGALLVERANGMSTHRACKVVVSNERKPKGDGEENREAGERKCKRKKQVGVKRKRDQMEGDCEFNRGWSQEQELALRRAYFAAKPTPHFWKKVSKMVHGKSAEECFNRIHYDHLTPPQPRTRSRTNKKEQSPVPYSASKLLSPAGIKTKKVKSHRKTLMAQKTVRQILEKQCNENQDYKADLFSVLEPGIELPSLDFRVSTPFASPVPNRASSVLSRCLEMSSSAPHKKQHSRLSCSQNAAFVSPPVLKQIKNKALHDKYIDQLHCRDARRKTESLRNVKCIHGKKDKILSHSQVNLVKSAKDALVFDAQEAITKFRNLQSSTNGDIDEDDRIIDHNDENEVDDELC</sequence>
<keyword evidence="2" id="KW-0371">Homeobox</keyword>
<dbReference type="GO" id="GO:0003677">
    <property type="term" value="F:DNA binding"/>
    <property type="evidence" value="ECO:0007669"/>
    <property type="project" value="UniProtKB-KW"/>
</dbReference>
<dbReference type="OrthoDB" id="552191at2759"/>